<proteinExistence type="predicted"/>
<dbReference type="Proteomes" id="UP000007575">
    <property type="component" value="Chromosome"/>
</dbReference>
<feature type="domain" description="ATP-grasp" evidence="1">
    <location>
        <begin position="121"/>
        <end position="248"/>
    </location>
</feature>
<keyword evidence="3" id="KW-1185">Reference proteome</keyword>
<accession>H8GS13</accession>
<dbReference type="STRING" id="745776.DGo_CA2477"/>
<gene>
    <name evidence="2" type="ordered locus">DGo_CA2477</name>
</gene>
<organism evidence="2 3">
    <name type="scientific">Deinococcus gobiensis (strain DSM 21396 / JCM 16679 / CGMCC 1.7299 / I-0)</name>
    <dbReference type="NCBI Taxonomy" id="745776"/>
    <lineage>
        <taxon>Bacteria</taxon>
        <taxon>Thermotogati</taxon>
        <taxon>Deinococcota</taxon>
        <taxon>Deinococci</taxon>
        <taxon>Deinococcales</taxon>
        <taxon>Deinococcaceae</taxon>
        <taxon>Deinococcus</taxon>
    </lineage>
</organism>
<sequence>MRLIVPADYFSPTQPDAQYAGEAAAFAALGWSVSTLDEDGRLRPAAEAGDTALYRGWMLDAAGYAALEAAVQATGAELLTSAAQYLGAHHLPNWLPLLADLTPETICFTDLDTAETRLRALGWDRFFVKDHVKSLKTGGGSLIERPEQIRTLLAEMAHFRGQIEGGLCVRRFEVFMPSTERRYFVVGGQPASADGSSVPEIVWTCAGRLALPFFSVDVAMRKDGALRIVEVGDGQVSDLVGWNVEQFVALWG</sequence>
<evidence type="ECO:0000313" key="2">
    <source>
        <dbReference type="EMBL" id="AFD26404.1"/>
    </source>
</evidence>
<protein>
    <recommendedName>
        <fullName evidence="1">ATP-grasp domain-containing protein</fullName>
    </recommendedName>
</protein>
<dbReference type="InterPro" id="IPR025643">
    <property type="entry name" value="R2K_3"/>
</dbReference>
<dbReference type="AlphaFoldDB" id="H8GS13"/>
<dbReference type="EMBL" id="CP002191">
    <property type="protein sequence ID" value="AFD26404.1"/>
    <property type="molecule type" value="Genomic_DNA"/>
</dbReference>
<dbReference type="KEGG" id="dgo:DGo_CA2477"/>
<dbReference type="OrthoDB" id="5355744at2"/>
<evidence type="ECO:0000313" key="3">
    <source>
        <dbReference type="Proteomes" id="UP000007575"/>
    </source>
</evidence>
<dbReference type="HOGENOM" id="CLU_040789_0_0_0"/>
<dbReference type="eggNOG" id="ENOG502Z879">
    <property type="taxonomic scope" value="Bacteria"/>
</dbReference>
<dbReference type="Pfam" id="PF14243">
    <property type="entry name" value="R2K_3"/>
    <property type="match status" value="1"/>
</dbReference>
<name>H8GS13_DEIGI</name>
<reference evidence="2 3" key="1">
    <citation type="journal article" date="2012" name="PLoS ONE">
        <title>Genome sequence and transcriptome analysis of the radioresistant bacterium Deinococcus gobiensis: insights into the extreme environmental adaptations.</title>
        <authorList>
            <person name="Yuan M."/>
            <person name="Chen M."/>
            <person name="Zhang W."/>
            <person name="Lu W."/>
            <person name="Wang J."/>
            <person name="Yang M."/>
            <person name="Zhao P."/>
            <person name="Tang R."/>
            <person name="Li X."/>
            <person name="Hao Y."/>
            <person name="Zhou Z."/>
            <person name="Zhan Y."/>
            <person name="Yu H."/>
            <person name="Teng C."/>
            <person name="Yan Y."/>
            <person name="Ping S."/>
            <person name="Wang Y."/>
            <person name="Lin M."/>
        </authorList>
    </citation>
    <scope>NUCLEOTIDE SEQUENCE [LARGE SCALE GENOMIC DNA]</scope>
    <source>
        <strain evidence="2 3">I-0</strain>
    </source>
</reference>
<evidence type="ECO:0000259" key="1">
    <source>
        <dbReference type="Pfam" id="PF14243"/>
    </source>
</evidence>
<dbReference type="PATRIC" id="fig|745776.4.peg.2543"/>
<dbReference type="RefSeq" id="WP_014685886.1">
    <property type="nucleotide sequence ID" value="NC_017790.1"/>
</dbReference>